<dbReference type="EMBL" id="LWCA01000905">
    <property type="protein sequence ID" value="OAF66529.1"/>
    <property type="molecule type" value="Genomic_DNA"/>
</dbReference>
<proteinExistence type="predicted"/>
<organism evidence="1 2">
    <name type="scientific">Intoshia linei</name>
    <dbReference type="NCBI Taxonomy" id="1819745"/>
    <lineage>
        <taxon>Eukaryota</taxon>
        <taxon>Metazoa</taxon>
        <taxon>Spiralia</taxon>
        <taxon>Lophotrochozoa</taxon>
        <taxon>Mesozoa</taxon>
        <taxon>Orthonectida</taxon>
        <taxon>Rhopaluridae</taxon>
        <taxon>Intoshia</taxon>
    </lineage>
</organism>
<protein>
    <submittedName>
        <fullName evidence="1">Uncharacterized protein</fullName>
    </submittedName>
</protein>
<gene>
    <name evidence="1" type="ORF">A3Q56_05743</name>
</gene>
<name>A0A177AX07_9BILA</name>
<accession>A0A177AX07</accession>
<keyword evidence="2" id="KW-1185">Reference proteome</keyword>
<comment type="caution">
    <text evidence="1">The sequence shown here is derived from an EMBL/GenBank/DDBJ whole genome shotgun (WGS) entry which is preliminary data.</text>
</comment>
<dbReference type="Proteomes" id="UP000078046">
    <property type="component" value="Unassembled WGS sequence"/>
</dbReference>
<evidence type="ECO:0000313" key="1">
    <source>
        <dbReference type="EMBL" id="OAF66529.1"/>
    </source>
</evidence>
<dbReference type="AlphaFoldDB" id="A0A177AX07"/>
<evidence type="ECO:0000313" key="2">
    <source>
        <dbReference type="Proteomes" id="UP000078046"/>
    </source>
</evidence>
<reference evidence="1 2" key="1">
    <citation type="submission" date="2016-04" db="EMBL/GenBank/DDBJ databases">
        <title>The genome of Intoshia linei affirms orthonectids as highly simplified spiralians.</title>
        <authorList>
            <person name="Mikhailov K.V."/>
            <person name="Slusarev G.S."/>
            <person name="Nikitin M.A."/>
            <person name="Logacheva M.D."/>
            <person name="Penin A."/>
            <person name="Aleoshin V."/>
            <person name="Panchin Y.V."/>
        </authorList>
    </citation>
    <scope>NUCLEOTIDE SEQUENCE [LARGE SCALE GENOMIC DNA]</scope>
    <source>
        <strain evidence="1">Intl2013</strain>
        <tissue evidence="1">Whole animal</tissue>
    </source>
</reference>
<sequence length="110" mass="12693">MPGGVCIFCRFLGKIAKYSLLFMRGLTLIVTIEDMCRPLIFMIKQCETFNYVLFKFLDDLANIDVPLPENKNQRLKSVSKKKVIKFILYNSAARAIRFLQQGPNHNSAQF</sequence>